<protein>
    <submittedName>
        <fullName evidence="1">Uncharacterized protein</fullName>
    </submittedName>
</protein>
<organism evidence="1 2">
    <name type="scientific">Ktedonospora formicarum</name>
    <dbReference type="NCBI Taxonomy" id="2778364"/>
    <lineage>
        <taxon>Bacteria</taxon>
        <taxon>Bacillati</taxon>
        <taxon>Chloroflexota</taxon>
        <taxon>Ktedonobacteria</taxon>
        <taxon>Ktedonobacterales</taxon>
        <taxon>Ktedonobacteraceae</taxon>
        <taxon>Ktedonospora</taxon>
    </lineage>
</organism>
<sequence length="62" mass="7124">MTSGTLVRGYVEDGWGKVADTFRANFEGNPGEDREHVRVWDHGTALDLREITEREYWPSSLL</sequence>
<evidence type="ECO:0000313" key="1">
    <source>
        <dbReference type="EMBL" id="GHO45836.1"/>
    </source>
</evidence>
<dbReference type="EMBL" id="BNJF01000002">
    <property type="protein sequence ID" value="GHO45836.1"/>
    <property type="molecule type" value="Genomic_DNA"/>
</dbReference>
<name>A0A8J3MTE5_9CHLR</name>
<proteinExistence type="predicted"/>
<dbReference type="AlphaFoldDB" id="A0A8J3MTE5"/>
<evidence type="ECO:0000313" key="2">
    <source>
        <dbReference type="Proteomes" id="UP000612362"/>
    </source>
</evidence>
<comment type="caution">
    <text evidence="1">The sequence shown here is derived from an EMBL/GenBank/DDBJ whole genome shotgun (WGS) entry which is preliminary data.</text>
</comment>
<reference evidence="1" key="1">
    <citation type="submission" date="2020-10" db="EMBL/GenBank/DDBJ databases">
        <title>Taxonomic study of unclassified bacteria belonging to the class Ktedonobacteria.</title>
        <authorList>
            <person name="Yabe S."/>
            <person name="Wang C.M."/>
            <person name="Zheng Y."/>
            <person name="Sakai Y."/>
            <person name="Cavaletti L."/>
            <person name="Monciardini P."/>
            <person name="Donadio S."/>
        </authorList>
    </citation>
    <scope>NUCLEOTIDE SEQUENCE</scope>
    <source>
        <strain evidence="1">SOSP1-1</strain>
    </source>
</reference>
<dbReference type="Proteomes" id="UP000612362">
    <property type="component" value="Unassembled WGS sequence"/>
</dbReference>
<gene>
    <name evidence="1" type="ORF">KSX_39990</name>
</gene>
<keyword evidence="2" id="KW-1185">Reference proteome</keyword>
<accession>A0A8J3MTE5</accession>
<dbReference type="RefSeq" id="WP_220195260.1">
    <property type="nucleotide sequence ID" value="NZ_BNJF01000002.1"/>
</dbReference>